<feature type="region of interest" description="Disordered" evidence="4">
    <location>
        <begin position="300"/>
        <end position="320"/>
    </location>
</feature>
<organism evidence="7 8">
    <name type="scientific">Trichoplax adhaerens</name>
    <name type="common">Trichoplax reptans</name>
    <dbReference type="NCBI Taxonomy" id="10228"/>
    <lineage>
        <taxon>Eukaryota</taxon>
        <taxon>Metazoa</taxon>
        <taxon>Placozoa</taxon>
        <taxon>Uniplacotomia</taxon>
        <taxon>Trichoplacea</taxon>
        <taxon>Trichoplacidae</taxon>
        <taxon>Trichoplax</taxon>
    </lineage>
</organism>
<keyword evidence="1 3" id="KW-0479">Metal-binding</keyword>
<dbReference type="OMA" id="FHHFHSY"/>
<dbReference type="SMART" id="SM00591">
    <property type="entry name" value="RWD"/>
    <property type="match status" value="1"/>
</dbReference>
<dbReference type="PROSITE" id="PS50089">
    <property type="entry name" value="ZF_RING_2"/>
    <property type="match status" value="1"/>
</dbReference>
<feature type="domain" description="RWD" evidence="6">
    <location>
        <begin position="18"/>
        <end position="128"/>
    </location>
</feature>
<feature type="domain" description="RING-type" evidence="5">
    <location>
        <begin position="135"/>
        <end position="182"/>
    </location>
</feature>
<dbReference type="PANTHER" id="PTHR13198">
    <property type="entry name" value="RING FINGER PROTEIN 25"/>
    <property type="match status" value="1"/>
</dbReference>
<dbReference type="OrthoDB" id="432311at2759"/>
<dbReference type="PhylomeDB" id="B3S550"/>
<dbReference type="InterPro" id="IPR006575">
    <property type="entry name" value="RWD_dom"/>
</dbReference>
<proteinExistence type="predicted"/>
<evidence type="ECO:0000313" key="7">
    <source>
        <dbReference type="EMBL" id="EDV22072.1"/>
    </source>
</evidence>
<evidence type="ECO:0000259" key="6">
    <source>
        <dbReference type="PROSITE" id="PS50908"/>
    </source>
</evidence>
<dbReference type="GO" id="GO:0005634">
    <property type="term" value="C:nucleus"/>
    <property type="evidence" value="ECO:0000318"/>
    <property type="project" value="GO_Central"/>
</dbReference>
<dbReference type="SUPFAM" id="SSF57850">
    <property type="entry name" value="RING/U-box"/>
    <property type="match status" value="1"/>
</dbReference>
<evidence type="ECO:0000256" key="4">
    <source>
        <dbReference type="SAM" id="MobiDB-lite"/>
    </source>
</evidence>
<feature type="compositionally biased region" description="Basic residues" evidence="4">
    <location>
        <begin position="374"/>
        <end position="390"/>
    </location>
</feature>
<gene>
    <name evidence="7" type="ORF">TRIADDRAFT_59196</name>
</gene>
<dbReference type="InParanoid" id="B3S550"/>
<name>B3S550_TRIAD</name>
<dbReference type="InterPro" id="IPR039133">
    <property type="entry name" value="RNF25"/>
</dbReference>
<dbReference type="Gene3D" id="3.30.40.10">
    <property type="entry name" value="Zinc/RING finger domain, C3HC4 (zinc finger)"/>
    <property type="match status" value="1"/>
</dbReference>
<dbReference type="GO" id="GO:0061630">
    <property type="term" value="F:ubiquitin protein ligase activity"/>
    <property type="evidence" value="ECO:0000318"/>
    <property type="project" value="GO_Central"/>
</dbReference>
<dbReference type="EMBL" id="DS985250">
    <property type="protein sequence ID" value="EDV22072.1"/>
    <property type="molecule type" value="Genomic_DNA"/>
</dbReference>
<evidence type="ECO:0000256" key="3">
    <source>
        <dbReference type="PROSITE-ProRule" id="PRU00175"/>
    </source>
</evidence>
<reference evidence="7 8" key="1">
    <citation type="journal article" date="2008" name="Nature">
        <title>The Trichoplax genome and the nature of placozoans.</title>
        <authorList>
            <person name="Srivastava M."/>
            <person name="Begovic E."/>
            <person name="Chapman J."/>
            <person name="Putnam N.H."/>
            <person name="Hellsten U."/>
            <person name="Kawashima T."/>
            <person name="Kuo A."/>
            <person name="Mitros T."/>
            <person name="Salamov A."/>
            <person name="Carpenter M.L."/>
            <person name="Signorovitch A.Y."/>
            <person name="Moreno M.A."/>
            <person name="Kamm K."/>
            <person name="Grimwood J."/>
            <person name="Schmutz J."/>
            <person name="Shapiro H."/>
            <person name="Grigoriev I.V."/>
            <person name="Buss L.W."/>
            <person name="Schierwater B."/>
            <person name="Dellaporta S.L."/>
            <person name="Rokhsar D.S."/>
        </authorList>
    </citation>
    <scope>NUCLEOTIDE SEQUENCE [LARGE SCALE GENOMIC DNA]</scope>
    <source>
        <strain evidence="7 8">Grell-BS-1999</strain>
    </source>
</reference>
<dbReference type="InterPro" id="IPR001841">
    <property type="entry name" value="Znf_RING"/>
</dbReference>
<evidence type="ECO:0000313" key="8">
    <source>
        <dbReference type="Proteomes" id="UP000009022"/>
    </source>
</evidence>
<evidence type="ECO:0000256" key="1">
    <source>
        <dbReference type="ARBA" id="ARBA00022771"/>
    </source>
</evidence>
<protein>
    <recommendedName>
        <fullName evidence="9">RING-type domain-containing protein</fullName>
    </recommendedName>
</protein>
<accession>B3S550</accession>
<dbReference type="RefSeq" id="XP_002115227.1">
    <property type="nucleotide sequence ID" value="XM_002115191.1"/>
</dbReference>
<feature type="region of interest" description="Disordered" evidence="4">
    <location>
        <begin position="335"/>
        <end position="402"/>
    </location>
</feature>
<evidence type="ECO:0000259" key="5">
    <source>
        <dbReference type="PROSITE" id="PS50089"/>
    </source>
</evidence>
<keyword evidence="2" id="KW-0862">Zinc</keyword>
<dbReference type="FunFam" id="3.10.110.10:FF:000250">
    <property type="entry name" value="E3 ubiquitin-protein ligase RNF25"/>
    <property type="match status" value="1"/>
</dbReference>
<dbReference type="CDD" id="cd23818">
    <property type="entry name" value="RWD_RNF25"/>
    <property type="match status" value="1"/>
</dbReference>
<dbReference type="GO" id="GO:0008270">
    <property type="term" value="F:zinc ion binding"/>
    <property type="evidence" value="ECO:0007669"/>
    <property type="project" value="UniProtKB-KW"/>
</dbReference>
<dbReference type="GO" id="GO:0072344">
    <property type="term" value="P:rescue of stalled ribosome"/>
    <property type="evidence" value="ECO:0000318"/>
    <property type="project" value="GO_Central"/>
</dbReference>
<dbReference type="InterPro" id="IPR016135">
    <property type="entry name" value="UBQ-conjugating_enzyme/RWD"/>
</dbReference>
<dbReference type="Pfam" id="PF13639">
    <property type="entry name" value="zf-RING_2"/>
    <property type="match status" value="1"/>
</dbReference>
<dbReference type="FunCoup" id="B3S550">
    <property type="interactions" value="1683"/>
</dbReference>
<dbReference type="HOGENOM" id="CLU_652049_0_0_1"/>
<sequence length="402" mass="46680">MSENTEESDEIDSESVELELEMLKEIYINELQVEQQCSNQVAIRLIFQLNPGTGDDASKQYVRLKLVIDIPLKYPIESPIFKIENPRGLSEAHIASILANCTELAKSREGELILLELVEYVKDSLTANNIPICKCAICLRHFMDASNFIKTDCYHYFHNACIMRYKRHQDDNNEELLCPICREPLDNIDLDAFKNLSLKDGDQTEEDDSEYVHSKDFKLWQQETAKIYQKQLENGGIIDLEKEKKRFLVTEATTLSPTSKQVVKSGDDSRAELNTSYDRVYETPRKEDFKVEDRISKTLPRKNITESHSYQSFNRSHKRHYRWTSKNDYVRSEAEVNRDNNLTRSEFHTPSKHNSPPARSGQATNRVFDDHSSKSSRYRGNKGDKKHYRSPNHSNESKDQNL</sequence>
<dbReference type="eggNOG" id="KOG4445">
    <property type="taxonomic scope" value="Eukaryota"/>
</dbReference>
<dbReference type="GO" id="GO:0006511">
    <property type="term" value="P:ubiquitin-dependent protein catabolic process"/>
    <property type="evidence" value="ECO:0000318"/>
    <property type="project" value="GO_Central"/>
</dbReference>
<dbReference type="SUPFAM" id="SSF54495">
    <property type="entry name" value="UBC-like"/>
    <property type="match status" value="1"/>
</dbReference>
<dbReference type="GeneID" id="6756573"/>
<dbReference type="KEGG" id="tad:TRIADDRAFT_59196"/>
<dbReference type="Pfam" id="PF05773">
    <property type="entry name" value="RWD"/>
    <property type="match status" value="1"/>
</dbReference>
<keyword evidence="8" id="KW-1185">Reference proteome</keyword>
<dbReference type="CTD" id="6756573"/>
<dbReference type="SMART" id="SM00184">
    <property type="entry name" value="RING"/>
    <property type="match status" value="1"/>
</dbReference>
<dbReference type="AlphaFoldDB" id="B3S550"/>
<evidence type="ECO:0000256" key="2">
    <source>
        <dbReference type="ARBA" id="ARBA00022833"/>
    </source>
</evidence>
<dbReference type="FunFam" id="3.30.40.10:FF:001365">
    <property type="entry name" value="Uncharacterized protein"/>
    <property type="match status" value="1"/>
</dbReference>
<dbReference type="STRING" id="10228.B3S550"/>
<dbReference type="PROSITE" id="PS50908">
    <property type="entry name" value="RWD"/>
    <property type="match status" value="1"/>
</dbReference>
<dbReference type="Gene3D" id="3.10.110.10">
    <property type="entry name" value="Ubiquitin Conjugating Enzyme"/>
    <property type="match status" value="1"/>
</dbReference>
<dbReference type="Proteomes" id="UP000009022">
    <property type="component" value="Unassembled WGS sequence"/>
</dbReference>
<dbReference type="PANTHER" id="PTHR13198:SF4">
    <property type="entry name" value="E3 UBIQUITIN-PROTEIN LIGASE RNF25"/>
    <property type="match status" value="1"/>
</dbReference>
<keyword evidence="1 3" id="KW-0863">Zinc-finger</keyword>
<dbReference type="InterPro" id="IPR013083">
    <property type="entry name" value="Znf_RING/FYVE/PHD"/>
</dbReference>
<evidence type="ECO:0008006" key="9">
    <source>
        <dbReference type="Google" id="ProtNLM"/>
    </source>
</evidence>